<dbReference type="InterPro" id="IPR020058">
    <property type="entry name" value="Glu/Gln-tRNA-synth_Ib_cat-dom"/>
</dbReference>
<comment type="subcellular location">
    <subcellularLocation>
        <location evidence="1 10">Cytoplasm</location>
    </subcellularLocation>
</comment>
<dbReference type="NCBIfam" id="TIGR00464">
    <property type="entry name" value="gltX_bact"/>
    <property type="match status" value="1"/>
</dbReference>
<dbReference type="RefSeq" id="WP_114087412.1">
    <property type="nucleotide sequence ID" value="NZ_JPWH01000003.1"/>
</dbReference>
<dbReference type="GO" id="GO:0008270">
    <property type="term" value="F:zinc ion binding"/>
    <property type="evidence" value="ECO:0007669"/>
    <property type="project" value="InterPro"/>
</dbReference>
<evidence type="ECO:0000256" key="5">
    <source>
        <dbReference type="ARBA" id="ARBA00022598"/>
    </source>
</evidence>
<comment type="catalytic activity">
    <reaction evidence="10">
        <text>tRNA(Glu) + L-glutamate + ATP = L-glutamyl-tRNA(Glu) + AMP + diphosphate</text>
        <dbReference type="Rhea" id="RHEA:23540"/>
        <dbReference type="Rhea" id="RHEA-COMP:9663"/>
        <dbReference type="Rhea" id="RHEA-COMP:9680"/>
        <dbReference type="ChEBI" id="CHEBI:29985"/>
        <dbReference type="ChEBI" id="CHEBI:30616"/>
        <dbReference type="ChEBI" id="CHEBI:33019"/>
        <dbReference type="ChEBI" id="CHEBI:78442"/>
        <dbReference type="ChEBI" id="CHEBI:78520"/>
        <dbReference type="ChEBI" id="CHEBI:456215"/>
        <dbReference type="EC" id="6.1.1.17"/>
    </reaction>
</comment>
<dbReference type="Pfam" id="PF19269">
    <property type="entry name" value="Anticodon_2"/>
    <property type="match status" value="1"/>
</dbReference>
<dbReference type="InterPro" id="IPR045462">
    <property type="entry name" value="aa-tRNA-synth_I_cd-bd"/>
</dbReference>
<evidence type="ECO:0000256" key="7">
    <source>
        <dbReference type="ARBA" id="ARBA00022840"/>
    </source>
</evidence>
<dbReference type="InterPro" id="IPR000924">
    <property type="entry name" value="Glu/Gln-tRNA-synth"/>
</dbReference>
<proteinExistence type="inferred from homology"/>
<dbReference type="EC" id="6.1.1.17" evidence="10"/>
<organism evidence="13 14">
    <name type="scientific">Thalassospira profundimaris</name>
    <dbReference type="NCBI Taxonomy" id="502049"/>
    <lineage>
        <taxon>Bacteria</taxon>
        <taxon>Pseudomonadati</taxon>
        <taxon>Pseudomonadota</taxon>
        <taxon>Alphaproteobacteria</taxon>
        <taxon>Rhodospirillales</taxon>
        <taxon>Thalassospiraceae</taxon>
        <taxon>Thalassospira</taxon>
    </lineage>
</organism>
<evidence type="ECO:0000256" key="1">
    <source>
        <dbReference type="ARBA" id="ARBA00004496"/>
    </source>
</evidence>
<dbReference type="InterPro" id="IPR008925">
    <property type="entry name" value="aa_tRNA-synth_I_cd-bd_sf"/>
</dbReference>
<feature type="binding site" evidence="10">
    <location>
        <position position="241"/>
    </location>
    <ligand>
        <name>ATP</name>
        <dbReference type="ChEBI" id="CHEBI:30616"/>
    </ligand>
</feature>
<name>A0A367XFX5_9PROT</name>
<comment type="caution">
    <text evidence="13">The sequence shown here is derived from an EMBL/GenBank/DDBJ whole genome shotgun (WGS) entry which is preliminary data.</text>
</comment>
<comment type="subunit">
    <text evidence="3 10">Monomer.</text>
</comment>
<evidence type="ECO:0000313" key="13">
    <source>
        <dbReference type="EMBL" id="RCK52537.1"/>
    </source>
</evidence>
<feature type="domain" description="Aminoacyl-tRNA synthetase class I anticodon-binding" evidence="12">
    <location>
        <begin position="321"/>
        <end position="465"/>
    </location>
</feature>
<dbReference type="PANTHER" id="PTHR43311">
    <property type="entry name" value="GLUTAMATE--TRNA LIGASE"/>
    <property type="match status" value="1"/>
</dbReference>
<evidence type="ECO:0000259" key="11">
    <source>
        <dbReference type="Pfam" id="PF00749"/>
    </source>
</evidence>
<comment type="caution">
    <text evidence="10">Lacks conserved residue(s) required for the propagation of feature annotation.</text>
</comment>
<evidence type="ECO:0000256" key="4">
    <source>
        <dbReference type="ARBA" id="ARBA00022490"/>
    </source>
</evidence>
<accession>A0A367XFX5</accession>
<dbReference type="SUPFAM" id="SSF52374">
    <property type="entry name" value="Nucleotidylyl transferase"/>
    <property type="match status" value="1"/>
</dbReference>
<protein>
    <recommendedName>
        <fullName evidence="10">Glutamate--tRNA ligase</fullName>
        <ecNumber evidence="10">6.1.1.17</ecNumber>
    </recommendedName>
    <alternativeName>
        <fullName evidence="10">Glutamyl-tRNA synthetase</fullName>
        <shortName evidence="10">GluRS</shortName>
    </alternativeName>
</protein>
<dbReference type="PANTHER" id="PTHR43311:SF2">
    <property type="entry name" value="GLUTAMATE--TRNA LIGASE, MITOCHONDRIAL-RELATED"/>
    <property type="match status" value="1"/>
</dbReference>
<keyword evidence="6 10" id="KW-0547">Nucleotide-binding</keyword>
<evidence type="ECO:0000256" key="6">
    <source>
        <dbReference type="ARBA" id="ARBA00022741"/>
    </source>
</evidence>
<feature type="short sequence motif" description="'KMSKS' region" evidence="10">
    <location>
        <begin position="238"/>
        <end position="242"/>
    </location>
</feature>
<reference evidence="13 14" key="1">
    <citation type="submission" date="2014-07" db="EMBL/GenBank/DDBJ databases">
        <title>Draft genome sequence of Thalassospira profundimaris S25-3-2.</title>
        <authorList>
            <person name="Lai Q."/>
            <person name="Shao Z."/>
        </authorList>
    </citation>
    <scope>NUCLEOTIDE SEQUENCE [LARGE SCALE GENOMIC DNA]</scope>
    <source>
        <strain evidence="13 14">S25-3-2</strain>
    </source>
</reference>
<keyword evidence="9 10" id="KW-0030">Aminoacyl-tRNA synthetase</keyword>
<evidence type="ECO:0000259" key="12">
    <source>
        <dbReference type="Pfam" id="PF19269"/>
    </source>
</evidence>
<dbReference type="GO" id="GO:0005524">
    <property type="term" value="F:ATP binding"/>
    <property type="evidence" value="ECO:0007669"/>
    <property type="project" value="UniProtKB-UniRule"/>
</dbReference>
<feature type="domain" description="Glutamyl/glutaminyl-tRNA synthetase class Ib catalytic" evidence="11">
    <location>
        <begin position="3"/>
        <end position="306"/>
    </location>
</feature>
<keyword evidence="7 10" id="KW-0067">ATP-binding</keyword>
<dbReference type="InterPro" id="IPR001412">
    <property type="entry name" value="aa-tRNA-synth_I_CS"/>
</dbReference>
<dbReference type="SUPFAM" id="SSF48163">
    <property type="entry name" value="An anticodon-binding domain of class I aminoacyl-tRNA synthetases"/>
    <property type="match status" value="1"/>
</dbReference>
<dbReference type="Pfam" id="PF00749">
    <property type="entry name" value="tRNA-synt_1c"/>
    <property type="match status" value="1"/>
</dbReference>
<keyword evidence="5 10" id="KW-0436">Ligase</keyword>
<dbReference type="STRING" id="502049.TH15_11825"/>
<dbReference type="EMBL" id="JPWH01000003">
    <property type="protein sequence ID" value="RCK52537.1"/>
    <property type="molecule type" value="Genomic_DNA"/>
</dbReference>
<dbReference type="AlphaFoldDB" id="A0A367XFX5"/>
<dbReference type="OrthoDB" id="9807503at2"/>
<keyword evidence="8 10" id="KW-0648">Protein biosynthesis</keyword>
<dbReference type="GO" id="GO:0005829">
    <property type="term" value="C:cytosol"/>
    <property type="evidence" value="ECO:0007669"/>
    <property type="project" value="TreeGrafter"/>
</dbReference>
<comment type="similarity">
    <text evidence="2 10">Belongs to the class-I aminoacyl-tRNA synthetase family. Glutamate--tRNA ligase type 1 subfamily.</text>
</comment>
<dbReference type="GO" id="GO:0000049">
    <property type="term" value="F:tRNA binding"/>
    <property type="evidence" value="ECO:0007669"/>
    <property type="project" value="InterPro"/>
</dbReference>
<dbReference type="InterPro" id="IPR014729">
    <property type="entry name" value="Rossmann-like_a/b/a_fold"/>
</dbReference>
<evidence type="ECO:0000313" key="14">
    <source>
        <dbReference type="Proteomes" id="UP000252517"/>
    </source>
</evidence>
<dbReference type="FunFam" id="3.40.50.620:FF:000007">
    <property type="entry name" value="Glutamate--tRNA ligase"/>
    <property type="match status" value="1"/>
</dbReference>
<dbReference type="Gene3D" id="1.10.10.350">
    <property type="match status" value="1"/>
</dbReference>
<dbReference type="InterPro" id="IPR049940">
    <property type="entry name" value="GluQ/Sye"/>
</dbReference>
<dbReference type="PRINTS" id="PR00987">
    <property type="entry name" value="TRNASYNTHGLU"/>
</dbReference>
<dbReference type="CDD" id="cd00808">
    <property type="entry name" value="GluRS_core"/>
    <property type="match status" value="1"/>
</dbReference>
<dbReference type="InterPro" id="IPR004527">
    <property type="entry name" value="Glu-tRNA-ligase_bac/mito"/>
</dbReference>
<evidence type="ECO:0000256" key="10">
    <source>
        <dbReference type="HAMAP-Rule" id="MF_00022"/>
    </source>
</evidence>
<dbReference type="HAMAP" id="MF_00022">
    <property type="entry name" value="Glu_tRNA_synth_type1"/>
    <property type="match status" value="1"/>
</dbReference>
<keyword evidence="4 10" id="KW-0963">Cytoplasm</keyword>
<comment type="function">
    <text evidence="10">Catalyzes the attachment of glutamate to tRNA(Glu) in a two-step reaction: glutamate is first activated by ATP to form Glu-AMP and then transferred to the acceptor end of tRNA(Glu).</text>
</comment>
<sequence>MTVVTRFAPSPTGFLHIGGARTALYNWLYAKHTGGKFLLRIEDTDRERSTPEAVQAIFAGLNWLGLNADEEPVMQFARRDRHAEVAHSLVEAGKAYFCYCSPEELAEMREKARAEGRPMKYDGRWRDRDAREAPEGIKPVVRLKAPLEGDSVIHDQVQGEVRVANDQLDDYIILRADGTPTYMLSVVVDDHDMGITHVIRGDDHLTNAFRQKALYDAMGWDVPTFAHIPLIHGPDGAKLSKRHGALGVEAYRDEMGFLPEAINNYLLRLGWGHGDDEVISTEQAIEWFDIADVGKGASRFDFAKLTNLNGIYIRQADDTRLADLIAPAIAAEIGVRDLDAVQKQTLIKGMSGLKERAKTLTELAQSATFYVSNGVLSFNDKAQALIDGAPAGLFAALANELAGLDTWHEEAIETVVKQLAESKDLKLGKVAQPLRAVLTGSNSSPGIFEVMHVLGKPETLNRIKKFDAV</sequence>
<evidence type="ECO:0000256" key="8">
    <source>
        <dbReference type="ARBA" id="ARBA00022917"/>
    </source>
</evidence>
<dbReference type="PROSITE" id="PS00178">
    <property type="entry name" value="AA_TRNA_LIGASE_I"/>
    <property type="match status" value="1"/>
</dbReference>
<feature type="short sequence motif" description="'HIGH' region" evidence="10">
    <location>
        <begin position="9"/>
        <end position="19"/>
    </location>
</feature>
<dbReference type="GO" id="GO:0004818">
    <property type="term" value="F:glutamate-tRNA ligase activity"/>
    <property type="evidence" value="ECO:0007669"/>
    <property type="project" value="UniProtKB-UniRule"/>
</dbReference>
<evidence type="ECO:0000256" key="9">
    <source>
        <dbReference type="ARBA" id="ARBA00023146"/>
    </source>
</evidence>
<evidence type="ECO:0000256" key="2">
    <source>
        <dbReference type="ARBA" id="ARBA00007894"/>
    </source>
</evidence>
<dbReference type="Proteomes" id="UP000252517">
    <property type="component" value="Unassembled WGS sequence"/>
</dbReference>
<dbReference type="GO" id="GO:0006424">
    <property type="term" value="P:glutamyl-tRNA aminoacylation"/>
    <property type="evidence" value="ECO:0007669"/>
    <property type="project" value="UniProtKB-UniRule"/>
</dbReference>
<evidence type="ECO:0000256" key="3">
    <source>
        <dbReference type="ARBA" id="ARBA00011245"/>
    </source>
</evidence>
<dbReference type="InterPro" id="IPR033910">
    <property type="entry name" value="GluRS_core"/>
</dbReference>
<dbReference type="InterPro" id="IPR020751">
    <property type="entry name" value="aa-tRNA-synth_I_codon-bd_sub2"/>
</dbReference>
<dbReference type="Gene3D" id="3.40.50.620">
    <property type="entry name" value="HUPs"/>
    <property type="match status" value="1"/>
</dbReference>
<gene>
    <name evidence="10" type="primary">gltX</name>
    <name evidence="13" type="ORF">TH25_05725</name>
</gene>